<dbReference type="InterPro" id="IPR000276">
    <property type="entry name" value="GPCR_Rhodpsn"/>
</dbReference>
<evidence type="ECO:0000313" key="12">
    <source>
        <dbReference type="WBParaSite" id="SBAD_0000713301-mRNA-1"/>
    </source>
</evidence>
<dbReference type="InterPro" id="IPR017452">
    <property type="entry name" value="GPCR_Rhodpsn_7TM"/>
</dbReference>
<keyword evidence="11" id="KW-1185">Reference proteome</keyword>
<feature type="domain" description="G-protein coupled receptors family 1 profile" evidence="9">
    <location>
        <begin position="54"/>
        <end position="329"/>
    </location>
</feature>
<evidence type="ECO:0000256" key="6">
    <source>
        <dbReference type="ARBA" id="ARBA00023170"/>
    </source>
</evidence>
<proteinExistence type="predicted"/>
<dbReference type="SUPFAM" id="SSF81321">
    <property type="entry name" value="Family A G protein-coupled receptor-like"/>
    <property type="match status" value="1"/>
</dbReference>
<dbReference type="PANTHER" id="PTHR24243:SF208">
    <property type="entry name" value="PYROKININ-1 RECEPTOR"/>
    <property type="match status" value="1"/>
</dbReference>
<evidence type="ECO:0000313" key="11">
    <source>
        <dbReference type="Proteomes" id="UP000270296"/>
    </source>
</evidence>
<feature type="transmembrane region" description="Helical" evidence="8">
    <location>
        <begin position="307"/>
        <end position="332"/>
    </location>
</feature>
<reference evidence="12" key="1">
    <citation type="submission" date="2016-06" db="UniProtKB">
        <authorList>
            <consortium name="WormBaseParasite"/>
        </authorList>
    </citation>
    <scope>IDENTIFICATION</scope>
</reference>
<dbReference type="AlphaFoldDB" id="A0A183ITC1"/>
<dbReference type="OrthoDB" id="5962705at2759"/>
<evidence type="ECO:0000256" key="4">
    <source>
        <dbReference type="ARBA" id="ARBA00023040"/>
    </source>
</evidence>
<feature type="transmembrane region" description="Helical" evidence="8">
    <location>
        <begin position="219"/>
        <end position="239"/>
    </location>
</feature>
<sequence>MSERGNFVLLPNVSAEFDNVSFAKHQSIGFEWFPSFQLIATVIYAASFVVGFVGNFLVAVVFLKDKGLRKTVTNFYLLSLSMADLMIISFCLPVAVYDLHSGDKWLLGPIVCKYDSTLFCKSVSFLQFWSVSVLICNIMAITVERYIIICLPMKKSLFSRRNTQMIICALWISSFIVSFPLLIFTVHHRITIETSSDEEPIFSCNIEWFGNEAYFQCHIAMFYIIPGVLICISHGIIIHKLKRGAPEFRTSESRIFGPQKQDINRQLIVILIVLVLMYFICLLPYNAIVFLLVTFPSSLASVDYDMFYGILTVARSLFFINSCANPVIYNVFSRNFRSAFRRVFGSGARNHMRTSGDYARITMVQSSSKRARASKPASLLNRQRTCAVDSPKCNQQYNG</sequence>
<organism evidence="12">
    <name type="scientific">Soboliphyme baturini</name>
    <dbReference type="NCBI Taxonomy" id="241478"/>
    <lineage>
        <taxon>Eukaryota</taxon>
        <taxon>Metazoa</taxon>
        <taxon>Ecdysozoa</taxon>
        <taxon>Nematoda</taxon>
        <taxon>Enoplea</taxon>
        <taxon>Dorylaimia</taxon>
        <taxon>Dioctophymatida</taxon>
        <taxon>Dioctophymatoidea</taxon>
        <taxon>Soboliphymatidae</taxon>
        <taxon>Soboliphyme</taxon>
    </lineage>
</organism>
<dbReference type="Pfam" id="PF00001">
    <property type="entry name" value="7tm_1"/>
    <property type="match status" value="1"/>
</dbReference>
<comment type="subcellular location">
    <subcellularLocation>
        <location evidence="1">Membrane</location>
        <topology evidence="1">Multi-pass membrane protein</topology>
    </subcellularLocation>
</comment>
<evidence type="ECO:0000256" key="8">
    <source>
        <dbReference type="SAM" id="Phobius"/>
    </source>
</evidence>
<evidence type="ECO:0000256" key="3">
    <source>
        <dbReference type="ARBA" id="ARBA00022989"/>
    </source>
</evidence>
<feature type="transmembrane region" description="Helical" evidence="8">
    <location>
        <begin position="75"/>
        <end position="97"/>
    </location>
</feature>
<keyword evidence="5 8" id="KW-0472">Membrane</keyword>
<dbReference type="GO" id="GO:0005886">
    <property type="term" value="C:plasma membrane"/>
    <property type="evidence" value="ECO:0007669"/>
    <property type="project" value="TreeGrafter"/>
</dbReference>
<dbReference type="PRINTS" id="PR00237">
    <property type="entry name" value="GPCRRHODOPSN"/>
</dbReference>
<gene>
    <name evidence="10" type="ORF">SBAD_LOCUS6868</name>
</gene>
<feature type="transmembrane region" description="Helical" evidence="8">
    <location>
        <begin position="165"/>
        <end position="186"/>
    </location>
</feature>
<keyword evidence="6" id="KW-0675">Receptor</keyword>
<feature type="transmembrane region" description="Helical" evidence="8">
    <location>
        <begin position="38"/>
        <end position="63"/>
    </location>
</feature>
<evidence type="ECO:0000259" key="9">
    <source>
        <dbReference type="PROSITE" id="PS50262"/>
    </source>
</evidence>
<dbReference type="Gene3D" id="1.20.1070.10">
    <property type="entry name" value="Rhodopsin 7-helix transmembrane proteins"/>
    <property type="match status" value="1"/>
</dbReference>
<feature type="transmembrane region" description="Helical" evidence="8">
    <location>
        <begin position="267"/>
        <end position="295"/>
    </location>
</feature>
<dbReference type="Proteomes" id="UP000270296">
    <property type="component" value="Unassembled WGS sequence"/>
</dbReference>
<evidence type="ECO:0000256" key="2">
    <source>
        <dbReference type="ARBA" id="ARBA00022692"/>
    </source>
</evidence>
<keyword evidence="3 8" id="KW-1133">Transmembrane helix</keyword>
<feature type="transmembrane region" description="Helical" evidence="8">
    <location>
        <begin position="128"/>
        <end position="153"/>
    </location>
</feature>
<keyword evidence="7" id="KW-0807">Transducer</keyword>
<reference evidence="10 11" key="2">
    <citation type="submission" date="2018-11" db="EMBL/GenBank/DDBJ databases">
        <authorList>
            <consortium name="Pathogen Informatics"/>
        </authorList>
    </citation>
    <scope>NUCLEOTIDE SEQUENCE [LARGE SCALE GENOMIC DNA]</scope>
</reference>
<dbReference type="GO" id="GO:0004930">
    <property type="term" value="F:G protein-coupled receptor activity"/>
    <property type="evidence" value="ECO:0007669"/>
    <property type="project" value="UniProtKB-KW"/>
</dbReference>
<name>A0A183ITC1_9BILA</name>
<accession>A0A183ITC1</accession>
<dbReference type="EMBL" id="UZAM01010112">
    <property type="protein sequence ID" value="VDP11014.1"/>
    <property type="molecule type" value="Genomic_DNA"/>
</dbReference>
<evidence type="ECO:0000313" key="10">
    <source>
        <dbReference type="EMBL" id="VDP11014.1"/>
    </source>
</evidence>
<evidence type="ECO:0000256" key="1">
    <source>
        <dbReference type="ARBA" id="ARBA00004141"/>
    </source>
</evidence>
<keyword evidence="4" id="KW-0297">G-protein coupled receptor</keyword>
<evidence type="ECO:0000256" key="5">
    <source>
        <dbReference type="ARBA" id="ARBA00023136"/>
    </source>
</evidence>
<dbReference type="PROSITE" id="PS50262">
    <property type="entry name" value="G_PROTEIN_RECEP_F1_2"/>
    <property type="match status" value="1"/>
</dbReference>
<protein>
    <submittedName>
        <fullName evidence="12">G_PROTEIN_RECEP_F1_2 domain-containing protein</fullName>
    </submittedName>
</protein>
<evidence type="ECO:0000256" key="7">
    <source>
        <dbReference type="ARBA" id="ARBA00023224"/>
    </source>
</evidence>
<keyword evidence="2 8" id="KW-0812">Transmembrane</keyword>
<dbReference type="PANTHER" id="PTHR24243">
    <property type="entry name" value="G-PROTEIN COUPLED RECEPTOR"/>
    <property type="match status" value="1"/>
</dbReference>
<dbReference type="WBParaSite" id="SBAD_0000713301-mRNA-1">
    <property type="protein sequence ID" value="SBAD_0000713301-mRNA-1"/>
    <property type="gene ID" value="SBAD_0000713301"/>
</dbReference>